<dbReference type="Pfam" id="PF14111">
    <property type="entry name" value="DUF4283"/>
    <property type="match status" value="1"/>
</dbReference>
<gene>
    <name evidence="3" type="ORF">QYE76_036244</name>
</gene>
<dbReference type="EMBL" id="JAUUTY010000007">
    <property type="protein sequence ID" value="KAK1612571.1"/>
    <property type="molecule type" value="Genomic_DNA"/>
</dbReference>
<evidence type="ECO:0000259" key="2">
    <source>
        <dbReference type="Pfam" id="PF14111"/>
    </source>
</evidence>
<dbReference type="Proteomes" id="UP001231189">
    <property type="component" value="Unassembled WGS sequence"/>
</dbReference>
<keyword evidence="4" id="KW-1185">Reference proteome</keyword>
<evidence type="ECO:0000313" key="3">
    <source>
        <dbReference type="EMBL" id="KAK1612571.1"/>
    </source>
</evidence>
<comment type="caution">
    <text evidence="3">The sequence shown here is derived from an EMBL/GenBank/DDBJ whole genome shotgun (WGS) entry which is preliminary data.</text>
</comment>
<dbReference type="AlphaFoldDB" id="A0AAD8R1C5"/>
<feature type="compositionally biased region" description="Polar residues" evidence="1">
    <location>
        <begin position="631"/>
        <end position="645"/>
    </location>
</feature>
<sequence>MSLRLSGDAGGDSTRAESFLRNPLCESEIRVIPTNPRNIHLHPNSSTSDFFPQSFREKLKIIILNSSDPKRSLGYLRARFAEFSRTRPSKGCAARSAEKAQITPALDGAISGVLIHGGRKSSDGPGAEAQVTLPLDVSDAPLGTPPQVTGVLIQGERESSDEPDAESWAISSPEVIAPFHSRFPFDSPPVDSVNPMQEQEDTQLEKAVDRGMKSQSMLPNSQRFYAGSNHRIKKRQKIAINQDSPKSSTLPLLFQFLSLLSHRCPSPVHKAGEAAKLMMENSSVQAGGGSSNSNAAPNKMRMIGVDGREGQGATTTQASPFQRLKGKMAMMETATEKEKKILVWNISKNKPISRIRLGVYLSIMAITSKTLLDGMKRIWQIRGHIDTMQLPDRRFVIEFSELGDFEHVVKGGPWNFRNDVVLIEELKEGIDAESFTFSTIPIWVQFQKIPFYLLSQQLVKDLGNEVGELVTFDKYARGDICDKILRARVRIPIDQALQRWVTFRDEYEQQNVTTCLAYERLPNFCCSCGIIGHLVTECRAPDKEKMVLYDVGIGAPPTLPEDPRRWPIPEFTGQARQLHTFPWRSNRGRDGWLTRTGNRQQLPTIAQVAKDVGKLTVNDPQESNAKEAAPTLTNTSPTNLASSPLRQEITIANTNKDGEAAPPVGDAVLEKLPPLQDEIAKNVTGKGAATTTMPPSTPCLPVSAKTVAMTTSTQVREEKTLVVYTARKPTTWKRTIKVAVQDNNTKSTALTTQGGALGAPRTRPEIEEGDAQLQPRNKRIVLQVPNMEQCLGVEGLKKLLEEEMGTRQPEIKQHSGGAERGSSSYQIILNDPEVQPKKKDKEANNEENSEDEATSTPKAGQLTGAKERARQKK</sequence>
<protein>
    <recommendedName>
        <fullName evidence="2">DUF4283 domain-containing protein</fullName>
    </recommendedName>
</protein>
<name>A0AAD8R1C5_LOLMU</name>
<feature type="region of interest" description="Disordered" evidence="1">
    <location>
        <begin position="806"/>
        <end position="873"/>
    </location>
</feature>
<evidence type="ECO:0000256" key="1">
    <source>
        <dbReference type="SAM" id="MobiDB-lite"/>
    </source>
</evidence>
<dbReference type="PANTHER" id="PTHR31286:SF180">
    <property type="entry name" value="OS10G0362600 PROTEIN"/>
    <property type="match status" value="1"/>
</dbReference>
<reference evidence="3" key="1">
    <citation type="submission" date="2023-07" db="EMBL/GenBank/DDBJ databases">
        <title>A chromosome-level genome assembly of Lolium multiflorum.</title>
        <authorList>
            <person name="Chen Y."/>
            <person name="Copetti D."/>
            <person name="Kolliker R."/>
            <person name="Studer B."/>
        </authorList>
    </citation>
    <scope>NUCLEOTIDE SEQUENCE</scope>
    <source>
        <strain evidence="3">02402/16</strain>
        <tissue evidence="3">Leaf</tissue>
    </source>
</reference>
<evidence type="ECO:0000313" key="4">
    <source>
        <dbReference type="Proteomes" id="UP001231189"/>
    </source>
</evidence>
<organism evidence="3 4">
    <name type="scientific">Lolium multiflorum</name>
    <name type="common">Italian ryegrass</name>
    <name type="synonym">Lolium perenne subsp. multiflorum</name>
    <dbReference type="NCBI Taxonomy" id="4521"/>
    <lineage>
        <taxon>Eukaryota</taxon>
        <taxon>Viridiplantae</taxon>
        <taxon>Streptophyta</taxon>
        <taxon>Embryophyta</taxon>
        <taxon>Tracheophyta</taxon>
        <taxon>Spermatophyta</taxon>
        <taxon>Magnoliopsida</taxon>
        <taxon>Liliopsida</taxon>
        <taxon>Poales</taxon>
        <taxon>Poaceae</taxon>
        <taxon>BOP clade</taxon>
        <taxon>Pooideae</taxon>
        <taxon>Poodae</taxon>
        <taxon>Poeae</taxon>
        <taxon>Poeae Chloroplast Group 2 (Poeae type)</taxon>
        <taxon>Loliodinae</taxon>
        <taxon>Loliinae</taxon>
        <taxon>Lolium</taxon>
    </lineage>
</organism>
<accession>A0AAD8R1C5</accession>
<dbReference type="PANTHER" id="PTHR31286">
    <property type="entry name" value="GLYCINE-RICH CELL WALL STRUCTURAL PROTEIN 1.8-LIKE"/>
    <property type="match status" value="1"/>
</dbReference>
<feature type="region of interest" description="Disordered" evidence="1">
    <location>
        <begin position="617"/>
        <end position="645"/>
    </location>
</feature>
<feature type="compositionally biased region" description="Basic and acidic residues" evidence="1">
    <location>
        <begin position="834"/>
        <end position="844"/>
    </location>
</feature>
<proteinExistence type="predicted"/>
<feature type="region of interest" description="Disordered" evidence="1">
    <location>
        <begin position="749"/>
        <end position="774"/>
    </location>
</feature>
<dbReference type="InterPro" id="IPR025558">
    <property type="entry name" value="DUF4283"/>
</dbReference>
<dbReference type="InterPro" id="IPR040256">
    <property type="entry name" value="At4g02000-like"/>
</dbReference>
<feature type="domain" description="DUF4283" evidence="2">
    <location>
        <begin position="373"/>
        <end position="432"/>
    </location>
</feature>